<dbReference type="InterPro" id="IPR028973">
    <property type="entry name" value="PhnB-like"/>
</dbReference>
<keyword evidence="3" id="KW-1185">Reference proteome</keyword>
<dbReference type="PANTHER" id="PTHR33990:SF1">
    <property type="entry name" value="PROTEIN YJDN"/>
    <property type="match status" value="1"/>
</dbReference>
<gene>
    <name evidence="2" type="ORF">LX16_1624</name>
</gene>
<protein>
    <submittedName>
        <fullName evidence="2">PhnB protein</fullName>
    </submittedName>
</protein>
<organism evidence="2 3">
    <name type="scientific">Stackebrandtia albiflava</name>
    <dbReference type="NCBI Taxonomy" id="406432"/>
    <lineage>
        <taxon>Bacteria</taxon>
        <taxon>Bacillati</taxon>
        <taxon>Actinomycetota</taxon>
        <taxon>Actinomycetes</taxon>
        <taxon>Glycomycetales</taxon>
        <taxon>Glycomycetaceae</taxon>
        <taxon>Stackebrandtia</taxon>
    </lineage>
</organism>
<feature type="domain" description="Glyoxalase/fosfomycin resistance/dioxygenase" evidence="1">
    <location>
        <begin position="6"/>
        <end position="128"/>
    </location>
</feature>
<dbReference type="AlphaFoldDB" id="A0A562VDG7"/>
<proteinExistence type="predicted"/>
<reference evidence="2 3" key="1">
    <citation type="journal article" date="2013" name="Stand. Genomic Sci.">
        <title>Genomic Encyclopedia of Type Strains, Phase I: The one thousand microbial genomes (KMG-I) project.</title>
        <authorList>
            <person name="Kyrpides N.C."/>
            <person name="Woyke T."/>
            <person name="Eisen J.A."/>
            <person name="Garrity G."/>
            <person name="Lilburn T.G."/>
            <person name="Beck B.J."/>
            <person name="Whitman W.B."/>
            <person name="Hugenholtz P."/>
            <person name="Klenk H.P."/>
        </authorList>
    </citation>
    <scope>NUCLEOTIDE SEQUENCE [LARGE SCALE GENOMIC DNA]</scope>
    <source>
        <strain evidence="2 3">DSM 45044</strain>
    </source>
</reference>
<comment type="caution">
    <text evidence="2">The sequence shown here is derived from an EMBL/GenBank/DDBJ whole genome shotgun (WGS) entry which is preliminary data.</text>
</comment>
<dbReference type="EMBL" id="VLLL01000005">
    <property type="protein sequence ID" value="TWJ15905.1"/>
    <property type="molecule type" value="Genomic_DNA"/>
</dbReference>
<dbReference type="Pfam" id="PF00903">
    <property type="entry name" value="Glyoxalase"/>
    <property type="match status" value="1"/>
</dbReference>
<dbReference type="SUPFAM" id="SSF54593">
    <property type="entry name" value="Glyoxalase/Bleomycin resistance protein/Dihydroxybiphenyl dioxygenase"/>
    <property type="match status" value="1"/>
</dbReference>
<dbReference type="CDD" id="cd06588">
    <property type="entry name" value="PhnB_like"/>
    <property type="match status" value="1"/>
</dbReference>
<dbReference type="Proteomes" id="UP000321617">
    <property type="component" value="Unassembled WGS sequence"/>
</dbReference>
<evidence type="ECO:0000313" key="3">
    <source>
        <dbReference type="Proteomes" id="UP000321617"/>
    </source>
</evidence>
<evidence type="ECO:0000259" key="1">
    <source>
        <dbReference type="Pfam" id="PF00903"/>
    </source>
</evidence>
<dbReference type="InterPro" id="IPR029068">
    <property type="entry name" value="Glyas_Bleomycin-R_OHBP_Dase"/>
</dbReference>
<dbReference type="InterPro" id="IPR004360">
    <property type="entry name" value="Glyas_Fos-R_dOase_dom"/>
</dbReference>
<accession>A0A562VDG7</accession>
<name>A0A562VDG7_9ACTN</name>
<dbReference type="PANTHER" id="PTHR33990">
    <property type="entry name" value="PROTEIN YJDN-RELATED"/>
    <property type="match status" value="1"/>
</dbReference>
<dbReference type="Gene3D" id="3.10.180.10">
    <property type="entry name" value="2,3-Dihydroxybiphenyl 1,2-Dioxygenase, domain 1"/>
    <property type="match status" value="1"/>
</dbReference>
<dbReference type="OrthoDB" id="9795306at2"/>
<evidence type="ECO:0000313" key="2">
    <source>
        <dbReference type="EMBL" id="TWJ15905.1"/>
    </source>
</evidence>
<sequence length="134" mass="14621">MGWQLNPYLNFDGNARQAMEFYRDVLGGDLTVSTFGEFGGEGDTSDKVMHAQLSGGGLTLMASDTAPGMEYRPGTNVALSLSGDDDATLRRYWEGLSQDGTITVPLEEQMWGDVFGAVTDRFGINWMVNIGRPE</sequence>